<dbReference type="InterPro" id="IPR003593">
    <property type="entry name" value="AAA+_ATPase"/>
</dbReference>
<dbReference type="Proteomes" id="UP000219182">
    <property type="component" value="Unassembled WGS sequence"/>
</dbReference>
<dbReference type="SMART" id="SM00382">
    <property type="entry name" value="AAA"/>
    <property type="match status" value="2"/>
</dbReference>
<dbReference type="SUPFAM" id="SSF52540">
    <property type="entry name" value="P-loop containing nucleoside triphosphate hydrolases"/>
    <property type="match status" value="2"/>
</dbReference>
<keyword evidence="3" id="KW-0813">Transport</keyword>
<evidence type="ECO:0000256" key="10">
    <source>
        <dbReference type="ARBA" id="ARBA00023136"/>
    </source>
</evidence>
<evidence type="ECO:0000256" key="4">
    <source>
        <dbReference type="ARBA" id="ARBA00022475"/>
    </source>
</evidence>
<name>A0A2A6FEC4_9HYPH</name>
<dbReference type="PANTHER" id="PTHR43790">
    <property type="entry name" value="CARBOHYDRATE TRANSPORT ATP-BINDING PROTEIN MG119-RELATED"/>
    <property type="match status" value="1"/>
</dbReference>
<dbReference type="GO" id="GO:0005524">
    <property type="term" value="F:ATP binding"/>
    <property type="evidence" value="ECO:0007669"/>
    <property type="project" value="UniProtKB-KW"/>
</dbReference>
<dbReference type="PROSITE" id="PS50893">
    <property type="entry name" value="ABC_TRANSPORTER_2"/>
    <property type="match status" value="2"/>
</dbReference>
<comment type="caution">
    <text evidence="12">The sequence shown here is derived from an EMBL/GenBank/DDBJ whole genome shotgun (WGS) entry which is preliminary data.</text>
</comment>
<keyword evidence="4" id="KW-1003">Cell membrane</keyword>
<dbReference type="Gene3D" id="3.40.50.300">
    <property type="entry name" value="P-loop containing nucleotide triphosphate hydrolases"/>
    <property type="match status" value="2"/>
</dbReference>
<dbReference type="InterPro" id="IPR050107">
    <property type="entry name" value="ABC_carbohydrate_import_ATPase"/>
</dbReference>
<keyword evidence="6" id="KW-0677">Repeat</keyword>
<comment type="similarity">
    <text evidence="2">Belongs to the ABC transporter superfamily.</text>
</comment>
<dbReference type="PANTHER" id="PTHR43790:SF9">
    <property type="entry name" value="GALACTOFURANOSE TRANSPORTER ATP-BINDING PROTEIN YTFR"/>
    <property type="match status" value="1"/>
</dbReference>
<protein>
    <submittedName>
        <fullName evidence="12">ABC transporter</fullName>
    </submittedName>
</protein>
<reference evidence="12 13" key="1">
    <citation type="submission" date="2017-09" db="EMBL/GenBank/DDBJ databases">
        <title>Mesorhizobum sanjuanii sp. nov. isolated from nodules of Lotus tenuis in saline-alkaline lowlands of Flooding Pampa.</title>
        <authorList>
            <person name="Sannazzaro A.I."/>
            <person name="Torres Tejerizo G.A."/>
            <person name="Fontana F."/>
            <person name="Cumpa Velazquez L.M."/>
            <person name="Hansen L."/>
            <person name="Pistorio M."/>
            <person name="Estrella M.J."/>
        </authorList>
    </citation>
    <scope>NUCLEOTIDE SEQUENCE [LARGE SCALE GENOMIC DNA]</scope>
    <source>
        <strain evidence="12 13">BSA136</strain>
    </source>
</reference>
<dbReference type="InterPro" id="IPR003439">
    <property type="entry name" value="ABC_transporter-like_ATP-bd"/>
</dbReference>
<proteinExistence type="inferred from homology"/>
<evidence type="ECO:0000256" key="8">
    <source>
        <dbReference type="ARBA" id="ARBA00022840"/>
    </source>
</evidence>
<dbReference type="Pfam" id="PF00005">
    <property type="entry name" value="ABC_tran"/>
    <property type="match status" value="2"/>
</dbReference>
<dbReference type="GO" id="GO:0016887">
    <property type="term" value="F:ATP hydrolysis activity"/>
    <property type="evidence" value="ECO:0007669"/>
    <property type="project" value="InterPro"/>
</dbReference>
<gene>
    <name evidence="12" type="ORF">CN311_15400</name>
</gene>
<dbReference type="CDD" id="cd03216">
    <property type="entry name" value="ABC_Carb_Monos_I"/>
    <property type="match status" value="1"/>
</dbReference>
<evidence type="ECO:0000259" key="11">
    <source>
        <dbReference type="PROSITE" id="PS50893"/>
    </source>
</evidence>
<dbReference type="PROSITE" id="PS00211">
    <property type="entry name" value="ABC_TRANSPORTER_1"/>
    <property type="match status" value="1"/>
</dbReference>
<evidence type="ECO:0000256" key="9">
    <source>
        <dbReference type="ARBA" id="ARBA00022967"/>
    </source>
</evidence>
<accession>A0A2A6FEC4</accession>
<dbReference type="CDD" id="cd03215">
    <property type="entry name" value="ABC_Carb_Monos_II"/>
    <property type="match status" value="1"/>
</dbReference>
<dbReference type="EMBL" id="NWQG01000091">
    <property type="protein sequence ID" value="PDQ20194.1"/>
    <property type="molecule type" value="Genomic_DNA"/>
</dbReference>
<feature type="domain" description="ABC transporter" evidence="11">
    <location>
        <begin position="2"/>
        <end position="238"/>
    </location>
</feature>
<evidence type="ECO:0000256" key="7">
    <source>
        <dbReference type="ARBA" id="ARBA00022741"/>
    </source>
</evidence>
<feature type="domain" description="ABC transporter" evidence="11">
    <location>
        <begin position="237"/>
        <end position="494"/>
    </location>
</feature>
<evidence type="ECO:0000256" key="2">
    <source>
        <dbReference type="ARBA" id="ARBA00005417"/>
    </source>
</evidence>
<keyword evidence="10" id="KW-0472">Membrane</keyword>
<dbReference type="GO" id="GO:0005886">
    <property type="term" value="C:plasma membrane"/>
    <property type="evidence" value="ECO:0007669"/>
    <property type="project" value="UniProtKB-SubCell"/>
</dbReference>
<keyword evidence="5" id="KW-0762">Sugar transport</keyword>
<dbReference type="InterPro" id="IPR017871">
    <property type="entry name" value="ABC_transporter-like_CS"/>
</dbReference>
<dbReference type="RefSeq" id="WP_097574646.1">
    <property type="nucleotide sequence ID" value="NZ_NWQG01000091.1"/>
</dbReference>
<comment type="subcellular location">
    <subcellularLocation>
        <location evidence="1">Cell membrane</location>
        <topology evidence="1">Peripheral membrane protein</topology>
    </subcellularLocation>
</comment>
<dbReference type="InterPro" id="IPR027417">
    <property type="entry name" value="P-loop_NTPase"/>
</dbReference>
<keyword evidence="8" id="KW-0067">ATP-binding</keyword>
<keyword evidence="7" id="KW-0547">Nucleotide-binding</keyword>
<dbReference type="AlphaFoldDB" id="A0A2A6FEC4"/>
<dbReference type="FunFam" id="3.40.50.300:FF:000127">
    <property type="entry name" value="Ribose import ATP-binding protein RbsA"/>
    <property type="match status" value="1"/>
</dbReference>
<evidence type="ECO:0000256" key="5">
    <source>
        <dbReference type="ARBA" id="ARBA00022597"/>
    </source>
</evidence>
<keyword evidence="13" id="KW-1185">Reference proteome</keyword>
<evidence type="ECO:0000313" key="12">
    <source>
        <dbReference type="EMBL" id="PDQ20194.1"/>
    </source>
</evidence>
<organism evidence="12 13">
    <name type="scientific">Mesorhizobium sanjuanii</name>
    <dbReference type="NCBI Taxonomy" id="2037900"/>
    <lineage>
        <taxon>Bacteria</taxon>
        <taxon>Pseudomonadati</taxon>
        <taxon>Pseudomonadota</taxon>
        <taxon>Alphaproteobacteria</taxon>
        <taxon>Hyphomicrobiales</taxon>
        <taxon>Phyllobacteriaceae</taxon>
        <taxon>Mesorhizobium</taxon>
    </lineage>
</organism>
<evidence type="ECO:0000256" key="6">
    <source>
        <dbReference type="ARBA" id="ARBA00022737"/>
    </source>
</evidence>
<evidence type="ECO:0000256" key="3">
    <source>
        <dbReference type="ARBA" id="ARBA00022448"/>
    </source>
</evidence>
<evidence type="ECO:0000313" key="13">
    <source>
        <dbReference type="Proteomes" id="UP000219182"/>
    </source>
</evidence>
<evidence type="ECO:0000256" key="1">
    <source>
        <dbReference type="ARBA" id="ARBA00004202"/>
    </source>
</evidence>
<sequence length="506" mass="54325">MLNLSGISKSFIGVQALSGVNLDVRAGEIHALVGENGAGKSTTIKIVAGVYKPDAGEMEFEGKPVQWARPADAKNAGIHVIYQEFVLFPHLSVAENIYLGHERRNRFGFVDHARTRQDASDLLRRLGVDIDPQILVSELTVADQQMVEISKALVHKVKLLILDEPTAVISGREADLLFARLAALKAEGVAILYVSHRLEEIFQIADRVTVFKDGAHVATKDIGDVTRDRLISMMVGRDLKDIFPPKKPKGEPGKVVLKAENISVEGRVRNAGIEVRAGEITALAGLVGAGRTELAMGIFGGLPMSSGSVWIDGEKVDAITPATTISKGVGFVTEDRKGQGLAMFLDVAANISAANLSAVTRNGLIDRRLENEIARKEIDNYRVVCRGPATSVATMSGGNQQKVIVARWARTSRKVLILDEPTRGVDVGAKTEIYRIMRGLAGEGIAILMISSELPEVVGMSDRVVVMREGAISGELTGANISEEAIMSLATQHPTGKVPPAEVLAQ</sequence>
<keyword evidence="9" id="KW-1278">Translocase</keyword>